<sequence>MAWTPPDPDERFVTLKDFADYLKVAAWADDASNGPALDEALNSAISWCEGAVGPLGVDEVTYRVEPRGSSLLLPAFDLQEVVSVVSPSGVEVTPTSVRLAAAIVTLSSVEAGAYAVTVRPRVLPADSMRLAIKLVGSQLFTPRRGAGKQAGAITPVADTSGKTGFAIPNRAAEIVAPYLLPTI</sequence>
<reference evidence="1 2" key="1">
    <citation type="submission" date="2019-06" db="EMBL/GenBank/DDBJ databases">
        <title>Sequencing the genomes of 1000 actinobacteria strains.</title>
        <authorList>
            <person name="Klenk H.-P."/>
        </authorList>
    </citation>
    <scope>NUCLEOTIDE SEQUENCE [LARGE SCALE GENOMIC DNA]</scope>
    <source>
        <strain evidence="1 2">DSM 4813</strain>
    </source>
</reference>
<protein>
    <recommendedName>
        <fullName evidence="3">Gp6-like head-tail connector protein</fullName>
    </recommendedName>
</protein>
<organism evidence="1 2">
    <name type="scientific">Rarobacter faecitabidus</name>
    <dbReference type="NCBI Taxonomy" id="13243"/>
    <lineage>
        <taxon>Bacteria</taxon>
        <taxon>Bacillati</taxon>
        <taxon>Actinomycetota</taxon>
        <taxon>Actinomycetes</taxon>
        <taxon>Micrococcales</taxon>
        <taxon>Rarobacteraceae</taxon>
        <taxon>Rarobacter</taxon>
    </lineage>
</organism>
<dbReference type="EMBL" id="VFOS01000003">
    <property type="protein sequence ID" value="TQL58533.1"/>
    <property type="molecule type" value="Genomic_DNA"/>
</dbReference>
<comment type="caution">
    <text evidence="1">The sequence shown here is derived from an EMBL/GenBank/DDBJ whole genome shotgun (WGS) entry which is preliminary data.</text>
</comment>
<evidence type="ECO:0008006" key="3">
    <source>
        <dbReference type="Google" id="ProtNLM"/>
    </source>
</evidence>
<dbReference type="AlphaFoldDB" id="A0A542ZDW4"/>
<evidence type="ECO:0000313" key="1">
    <source>
        <dbReference type="EMBL" id="TQL58533.1"/>
    </source>
</evidence>
<proteinExistence type="predicted"/>
<name>A0A542ZDW4_RARFA</name>
<evidence type="ECO:0000313" key="2">
    <source>
        <dbReference type="Proteomes" id="UP000315389"/>
    </source>
</evidence>
<keyword evidence="2" id="KW-1185">Reference proteome</keyword>
<dbReference type="Proteomes" id="UP000315389">
    <property type="component" value="Unassembled WGS sequence"/>
</dbReference>
<gene>
    <name evidence="1" type="ORF">FB461_1948</name>
</gene>
<accession>A0A542ZDW4</accession>